<protein>
    <submittedName>
        <fullName evidence="2">Uncharacterized protein</fullName>
    </submittedName>
</protein>
<proteinExistence type="predicted"/>
<evidence type="ECO:0000256" key="1">
    <source>
        <dbReference type="SAM" id="MobiDB-lite"/>
    </source>
</evidence>
<name>A0A426Z659_ENSVE</name>
<reference evidence="2 3" key="1">
    <citation type="journal article" date="2014" name="Agronomy (Basel)">
        <title>A Draft Genome Sequence for Ensete ventricosum, the Drought-Tolerant Tree Against Hunger.</title>
        <authorList>
            <person name="Harrison J."/>
            <person name="Moore K.A."/>
            <person name="Paszkiewicz K."/>
            <person name="Jones T."/>
            <person name="Grant M."/>
            <person name="Ambacheew D."/>
            <person name="Muzemil S."/>
            <person name="Studholme D.J."/>
        </authorList>
    </citation>
    <scope>NUCLEOTIDE SEQUENCE [LARGE SCALE GENOMIC DNA]</scope>
</reference>
<organism evidence="2 3">
    <name type="scientific">Ensete ventricosum</name>
    <name type="common">Abyssinian banana</name>
    <name type="synonym">Musa ensete</name>
    <dbReference type="NCBI Taxonomy" id="4639"/>
    <lineage>
        <taxon>Eukaryota</taxon>
        <taxon>Viridiplantae</taxon>
        <taxon>Streptophyta</taxon>
        <taxon>Embryophyta</taxon>
        <taxon>Tracheophyta</taxon>
        <taxon>Spermatophyta</taxon>
        <taxon>Magnoliopsida</taxon>
        <taxon>Liliopsida</taxon>
        <taxon>Zingiberales</taxon>
        <taxon>Musaceae</taxon>
        <taxon>Ensete</taxon>
    </lineage>
</organism>
<evidence type="ECO:0000313" key="3">
    <source>
        <dbReference type="Proteomes" id="UP000287651"/>
    </source>
</evidence>
<comment type="caution">
    <text evidence="2">The sequence shown here is derived from an EMBL/GenBank/DDBJ whole genome shotgun (WGS) entry which is preliminary data.</text>
</comment>
<feature type="non-terminal residue" evidence="2">
    <location>
        <position position="1"/>
    </location>
</feature>
<feature type="region of interest" description="Disordered" evidence="1">
    <location>
        <begin position="1"/>
        <end position="20"/>
    </location>
</feature>
<gene>
    <name evidence="2" type="ORF">B296_00019413</name>
</gene>
<sequence>PRSPAERRGGASSSHGKTRPHLVLTLEDEATPRLPCAETRRCLVVSFSRGEMLISIVLLGSGRSTYQYLIVSVCTARIGRYKSKRRTLLLVCSDER</sequence>
<dbReference type="EMBL" id="AMZH03008213">
    <property type="protein sequence ID" value="RRT59436.1"/>
    <property type="molecule type" value="Genomic_DNA"/>
</dbReference>
<evidence type="ECO:0000313" key="2">
    <source>
        <dbReference type="EMBL" id="RRT59436.1"/>
    </source>
</evidence>
<dbReference type="Proteomes" id="UP000287651">
    <property type="component" value="Unassembled WGS sequence"/>
</dbReference>
<accession>A0A426Z659</accession>
<dbReference type="AlphaFoldDB" id="A0A426Z659"/>